<name>A0A8X6HA13_TRICU</name>
<reference evidence="1" key="1">
    <citation type="submission" date="2020-07" db="EMBL/GenBank/DDBJ databases">
        <title>Multicomponent nature underlies the extraordinary mechanical properties of spider dragline silk.</title>
        <authorList>
            <person name="Kono N."/>
            <person name="Nakamura H."/>
            <person name="Mori M."/>
            <person name="Yoshida Y."/>
            <person name="Ohtoshi R."/>
            <person name="Malay A.D."/>
            <person name="Moran D.A.P."/>
            <person name="Tomita M."/>
            <person name="Numata K."/>
            <person name="Arakawa K."/>
        </authorList>
    </citation>
    <scope>NUCLEOTIDE SEQUENCE</scope>
</reference>
<proteinExistence type="predicted"/>
<evidence type="ECO:0000313" key="1">
    <source>
        <dbReference type="EMBL" id="GFR19573.1"/>
    </source>
</evidence>
<keyword evidence="2" id="KW-1185">Reference proteome</keyword>
<dbReference type="EMBL" id="BMAO01017956">
    <property type="protein sequence ID" value="GFR19573.1"/>
    <property type="molecule type" value="Genomic_DNA"/>
</dbReference>
<comment type="caution">
    <text evidence="1">The sequence shown here is derived from an EMBL/GenBank/DDBJ whole genome shotgun (WGS) entry which is preliminary data.</text>
</comment>
<evidence type="ECO:0000313" key="2">
    <source>
        <dbReference type="Proteomes" id="UP000887116"/>
    </source>
</evidence>
<organism evidence="1 2">
    <name type="scientific">Trichonephila clavata</name>
    <name type="common">Joro spider</name>
    <name type="synonym">Nephila clavata</name>
    <dbReference type="NCBI Taxonomy" id="2740835"/>
    <lineage>
        <taxon>Eukaryota</taxon>
        <taxon>Metazoa</taxon>
        <taxon>Ecdysozoa</taxon>
        <taxon>Arthropoda</taxon>
        <taxon>Chelicerata</taxon>
        <taxon>Arachnida</taxon>
        <taxon>Araneae</taxon>
        <taxon>Araneomorphae</taxon>
        <taxon>Entelegynae</taxon>
        <taxon>Araneoidea</taxon>
        <taxon>Nephilidae</taxon>
        <taxon>Trichonephila</taxon>
    </lineage>
</organism>
<accession>A0A8X6HA13</accession>
<dbReference type="Proteomes" id="UP000887116">
    <property type="component" value="Unassembled WGS sequence"/>
</dbReference>
<sequence length="126" mass="14905">MSFCRWQLWLERRDFGRKRGGQFELQKGTSVNHLRAVVEAGSRLLRGIYCTLVEQKMDYLYHLQPPMTSSCQCSFDPWEVKEVRWYHIGALRRTMIIAWLDALSSCKIQLSSRRASFEDPPLKYDE</sequence>
<dbReference type="AlphaFoldDB" id="A0A8X6HA13"/>
<protein>
    <submittedName>
        <fullName evidence="1">Uncharacterized protein</fullName>
    </submittedName>
</protein>
<gene>
    <name evidence="1" type="ORF">TNCT_509781</name>
</gene>